<dbReference type="GO" id="GO:0051321">
    <property type="term" value="P:meiotic cell cycle"/>
    <property type="evidence" value="ECO:0007669"/>
    <property type="project" value="UniProtKB-KW"/>
</dbReference>
<name>A9UP09_MONBE</name>
<feature type="domain" description="HORMA" evidence="7">
    <location>
        <begin position="48"/>
        <end position="285"/>
    </location>
</feature>
<protein>
    <recommendedName>
        <fullName evidence="7">HORMA domain-containing protein</fullName>
    </recommendedName>
</protein>
<evidence type="ECO:0000256" key="5">
    <source>
        <dbReference type="ARBA" id="ARBA00023254"/>
    </source>
</evidence>
<dbReference type="SUPFAM" id="SSF56019">
    <property type="entry name" value="The spindle assembly checkpoint protein mad2"/>
    <property type="match status" value="1"/>
</dbReference>
<dbReference type="AlphaFoldDB" id="A9UP09"/>
<dbReference type="GeneID" id="5887970"/>
<evidence type="ECO:0000313" key="9">
    <source>
        <dbReference type="Proteomes" id="UP000001357"/>
    </source>
</evidence>
<dbReference type="PANTHER" id="PTHR48225:SF7">
    <property type="entry name" value="MEIOSIS-SPECIFIC PROTEIN HOP1"/>
    <property type="match status" value="1"/>
</dbReference>
<evidence type="ECO:0000313" key="8">
    <source>
        <dbReference type="EMBL" id="EDQ92337.1"/>
    </source>
</evidence>
<accession>A9UP09</accession>
<dbReference type="InterPro" id="IPR036570">
    <property type="entry name" value="HORMA_dom_sf"/>
</dbReference>
<proteinExistence type="predicted"/>
<dbReference type="eggNOG" id="KOG4652">
    <property type="taxonomic scope" value="Eukaryota"/>
</dbReference>
<evidence type="ECO:0000256" key="1">
    <source>
        <dbReference type="ARBA" id="ARBA00004123"/>
    </source>
</evidence>
<dbReference type="FunCoup" id="A9UP09">
    <property type="interactions" value="127"/>
</dbReference>
<feature type="region of interest" description="Disordered" evidence="6">
    <location>
        <begin position="299"/>
        <end position="351"/>
    </location>
</feature>
<dbReference type="Pfam" id="PF02301">
    <property type="entry name" value="HORMA"/>
    <property type="match status" value="1"/>
</dbReference>
<gene>
    <name evidence="8" type="ORF">MONBRDRAFT_4816</name>
</gene>
<keyword evidence="9" id="KW-1185">Reference proteome</keyword>
<feature type="region of interest" description="Disordered" evidence="6">
    <location>
        <begin position="365"/>
        <end position="420"/>
    </location>
</feature>
<dbReference type="PROSITE" id="PS50815">
    <property type="entry name" value="HORMA"/>
    <property type="match status" value="1"/>
</dbReference>
<feature type="compositionally biased region" description="Polar residues" evidence="6">
    <location>
        <begin position="306"/>
        <end position="327"/>
    </location>
</feature>
<evidence type="ECO:0000256" key="6">
    <source>
        <dbReference type="SAM" id="MobiDB-lite"/>
    </source>
</evidence>
<dbReference type="InterPro" id="IPR051294">
    <property type="entry name" value="HORMA_MeioticProgression"/>
</dbReference>
<evidence type="ECO:0000259" key="7">
    <source>
        <dbReference type="PROSITE" id="PS50815"/>
    </source>
</evidence>
<dbReference type="KEGG" id="mbr:MONBRDRAFT_4816"/>
<evidence type="ECO:0000256" key="3">
    <source>
        <dbReference type="ARBA" id="ARBA00022454"/>
    </source>
</evidence>
<dbReference type="Gene3D" id="3.30.900.10">
    <property type="entry name" value="HORMA domain"/>
    <property type="match status" value="1"/>
</dbReference>
<reference evidence="8 9" key="1">
    <citation type="journal article" date="2008" name="Nature">
        <title>The genome of the choanoflagellate Monosiga brevicollis and the origin of metazoans.</title>
        <authorList>
            <consortium name="JGI Sequencing"/>
            <person name="King N."/>
            <person name="Westbrook M.J."/>
            <person name="Young S.L."/>
            <person name="Kuo A."/>
            <person name="Abedin M."/>
            <person name="Chapman J."/>
            <person name="Fairclough S."/>
            <person name="Hellsten U."/>
            <person name="Isogai Y."/>
            <person name="Letunic I."/>
            <person name="Marr M."/>
            <person name="Pincus D."/>
            <person name="Putnam N."/>
            <person name="Rokas A."/>
            <person name="Wright K.J."/>
            <person name="Zuzow R."/>
            <person name="Dirks W."/>
            <person name="Good M."/>
            <person name="Goodstein D."/>
            <person name="Lemons D."/>
            <person name="Li W."/>
            <person name="Lyons J.B."/>
            <person name="Morris A."/>
            <person name="Nichols S."/>
            <person name="Richter D.J."/>
            <person name="Salamov A."/>
            <person name="Bork P."/>
            <person name="Lim W.A."/>
            <person name="Manning G."/>
            <person name="Miller W.T."/>
            <person name="McGinnis W."/>
            <person name="Shapiro H."/>
            <person name="Tjian R."/>
            <person name="Grigoriev I.V."/>
            <person name="Rokhsar D."/>
        </authorList>
    </citation>
    <scope>NUCLEOTIDE SEQUENCE [LARGE SCALE GENOMIC DNA]</scope>
    <source>
        <strain evidence="9">MX1 / ATCC 50154</strain>
    </source>
</reference>
<sequence>MHDQSVCPDLPCNALMYQNTNGWSLHGAGSKLSVWLPCCPPLDDLGTGASVKAIKQLVVMSVSSIAYLRGLFPHSAYGDRNVGEDMAIKVLRANSPCDEAVALVAWLKSLLPGIERHWIDRITLAIHDGYEADDGDELENDTLLETYTVRQKKVSSPALSSKTVIDLWWADCFQIKLGHLNAEAHQALQQSQNASLTLPDYAGFQTDVKSMLRNLLLTTQSLQKLPDVCVVSMRITLAADAPDEAIPAGFITSTSTEGYQIASEHRMRLDVGGVATHHDALKVSVATLRTTGLHATHAPRVDLDLSRNSQTEMPTHSTAQKAQTEANASKKAPQPGGDRKGGAHSALSEATGPQNLESGAAALGFEAPSSTGAPATKRSKTKASRVVSNKANARMPSAANEKMARQQAHSAPLQKGPSPRPLDQFDFDDSQQVWKLLTHPACPLQNQVVRLGLIACGPLRRWRHRLPRNDELRARVDNFEFEAPSKSLCRIVLADIYQ</sequence>
<evidence type="ECO:0000256" key="4">
    <source>
        <dbReference type="ARBA" id="ARBA00023242"/>
    </source>
</evidence>
<evidence type="ECO:0000256" key="2">
    <source>
        <dbReference type="ARBA" id="ARBA00004286"/>
    </source>
</evidence>
<comment type="subcellular location">
    <subcellularLocation>
        <location evidence="2">Chromosome</location>
    </subcellularLocation>
    <subcellularLocation>
        <location evidence="1">Nucleus</location>
    </subcellularLocation>
</comment>
<keyword evidence="4" id="KW-0539">Nucleus</keyword>
<dbReference type="RefSeq" id="XP_001742099.1">
    <property type="nucleotide sequence ID" value="XM_001742047.1"/>
</dbReference>
<dbReference type="EMBL" id="CH991543">
    <property type="protein sequence ID" value="EDQ92337.1"/>
    <property type="molecule type" value="Genomic_DNA"/>
</dbReference>
<keyword evidence="5" id="KW-0469">Meiosis</keyword>
<organism evidence="8 9">
    <name type="scientific">Monosiga brevicollis</name>
    <name type="common">Choanoflagellate</name>
    <dbReference type="NCBI Taxonomy" id="81824"/>
    <lineage>
        <taxon>Eukaryota</taxon>
        <taxon>Choanoflagellata</taxon>
        <taxon>Craspedida</taxon>
        <taxon>Salpingoecidae</taxon>
        <taxon>Monosiga</taxon>
    </lineage>
</organism>
<dbReference type="InParanoid" id="A9UP09"/>
<keyword evidence="3" id="KW-0158">Chromosome</keyword>
<dbReference type="STRING" id="81824.A9UP09"/>
<dbReference type="InterPro" id="IPR003511">
    <property type="entry name" value="HORMA_dom"/>
</dbReference>
<dbReference type="GO" id="GO:0005694">
    <property type="term" value="C:chromosome"/>
    <property type="evidence" value="ECO:0007669"/>
    <property type="project" value="UniProtKB-SubCell"/>
</dbReference>
<dbReference type="PANTHER" id="PTHR48225">
    <property type="entry name" value="HORMA DOMAIN-CONTAINING PROTEIN 1"/>
    <property type="match status" value="1"/>
</dbReference>
<dbReference type="Proteomes" id="UP000001357">
    <property type="component" value="Unassembled WGS sequence"/>
</dbReference>
<dbReference type="GO" id="GO:0005634">
    <property type="term" value="C:nucleus"/>
    <property type="evidence" value="ECO:0007669"/>
    <property type="project" value="UniProtKB-SubCell"/>
</dbReference>